<dbReference type="InterPro" id="IPR009836">
    <property type="entry name" value="GRDP-like"/>
</dbReference>
<evidence type="ECO:0000313" key="1">
    <source>
        <dbReference type="EMBL" id="KAL0581478.1"/>
    </source>
</evidence>
<accession>A0ABR3G1F0</accession>
<keyword evidence="2" id="KW-1185">Reference proteome</keyword>
<dbReference type="PANTHER" id="PTHR34365:SF7">
    <property type="entry name" value="GLYCINE-RICH DOMAIN-CONTAINING PROTEIN 1"/>
    <property type="match status" value="1"/>
</dbReference>
<evidence type="ECO:0008006" key="3">
    <source>
        <dbReference type="Google" id="ProtNLM"/>
    </source>
</evidence>
<name>A0ABR3G1F0_9AGAR</name>
<proteinExistence type="predicted"/>
<dbReference type="Proteomes" id="UP001465976">
    <property type="component" value="Unassembled WGS sequence"/>
</dbReference>
<dbReference type="PANTHER" id="PTHR34365">
    <property type="entry name" value="ENOLASE (DUF1399)"/>
    <property type="match status" value="1"/>
</dbReference>
<sequence>MGTSKVTQPYPRNASFVAPYQLKAHLGLLNAFSNLRQQVQDTDSSDFPACVAKDQDRKSSRLGYWALTSDRFELWCNATTTDKGRSSEAFLNKLMPPLDVLMVWHSYLLNPASVTTVCHRESLDEHSLAGVIKKTWNAWNRSVSLKISIPFLRKALIKCPRCNANLVVLLTNDDGSGYLQENFFANCTLPKCRERITKEKLATRKLIRDIARNSEGTYENQFTTYIAGSLFSPATLFDYKRAKAFKAVILSYPKLKTPDKKSSCSDMSDWELAMVREVDLSLTTIKQCFWHGNADTRLTYSIRDRTSRLRRVFDAYVDDKPWSLDLVSAVLRQASFVQKMVDLKWTAFFSSTGSEESDVLLHATVRYHRFMELLASSPESFFVPTLDIDLAWHTHQLMPSKYKRDYLAYVGRFVDHDDKVERHKLSTTFDDTSRAWKKRFGQCYTHCGCPKPGDTMGMKLLHALIGSSVDIALTPPNDADKLLDGTHRSDHPAVYARNALDKAEKQRLIRVAKHEKRVKESARLKGEKMCPFGYEDLNQSVPRLYQDATRSTPSDCVASHSGFVHDFGDVDSRVTSPCQTVDNSKSHQTVHKRTGFLSVLFSALFALLIQDLNHLATKGGGVEVLEQMILRHMSTMEALVLEGGAFIRVAA</sequence>
<organism evidence="1 2">
    <name type="scientific">Marasmius crinis-equi</name>
    <dbReference type="NCBI Taxonomy" id="585013"/>
    <lineage>
        <taxon>Eukaryota</taxon>
        <taxon>Fungi</taxon>
        <taxon>Dikarya</taxon>
        <taxon>Basidiomycota</taxon>
        <taxon>Agaricomycotina</taxon>
        <taxon>Agaricomycetes</taxon>
        <taxon>Agaricomycetidae</taxon>
        <taxon>Agaricales</taxon>
        <taxon>Marasmiineae</taxon>
        <taxon>Marasmiaceae</taxon>
        <taxon>Marasmius</taxon>
    </lineage>
</organism>
<protein>
    <recommendedName>
        <fullName evidence="3">Transposase</fullName>
    </recommendedName>
</protein>
<dbReference type="EMBL" id="JBAHYK010000009">
    <property type="protein sequence ID" value="KAL0581478.1"/>
    <property type="molecule type" value="Genomic_DNA"/>
</dbReference>
<dbReference type="Pfam" id="PF07173">
    <property type="entry name" value="GRDP-like"/>
    <property type="match status" value="1"/>
</dbReference>
<reference evidence="1 2" key="1">
    <citation type="submission" date="2024-02" db="EMBL/GenBank/DDBJ databases">
        <title>A draft genome for the cacao thread blight pathogen Marasmius crinis-equi.</title>
        <authorList>
            <person name="Cohen S.P."/>
            <person name="Baruah I.K."/>
            <person name="Amoako-Attah I."/>
            <person name="Bukari Y."/>
            <person name="Meinhardt L.W."/>
            <person name="Bailey B.A."/>
        </authorList>
    </citation>
    <scope>NUCLEOTIDE SEQUENCE [LARGE SCALE GENOMIC DNA]</scope>
    <source>
        <strain evidence="1 2">GH-76</strain>
    </source>
</reference>
<gene>
    <name evidence="1" type="ORF">V5O48_000521</name>
</gene>
<comment type="caution">
    <text evidence="1">The sequence shown here is derived from an EMBL/GenBank/DDBJ whole genome shotgun (WGS) entry which is preliminary data.</text>
</comment>
<evidence type="ECO:0000313" key="2">
    <source>
        <dbReference type="Proteomes" id="UP001465976"/>
    </source>
</evidence>